<keyword evidence="2" id="KW-1185">Reference proteome</keyword>
<dbReference type="RefSeq" id="WP_113956895.1">
    <property type="nucleotide sequence ID" value="NZ_QNRR01000001.1"/>
</dbReference>
<comment type="caution">
    <text evidence="1">The sequence shown here is derived from an EMBL/GenBank/DDBJ whole genome shotgun (WGS) entry which is preliminary data.</text>
</comment>
<accession>A0A366HWR3</accession>
<dbReference type="AlphaFoldDB" id="A0A366HWR3"/>
<sequence>MPRRLFAFIILLLLLGSLRPGLHATMPSEEAILRQGGEDAKKIINKAYSIIRRAKVFASCGIGERNLPTEGAWALTVITRYDPKAVEVLAPMAEQSKNLEVKLYAIAGLITLDPKNVTKYRIESFPESVLNAEAHAFTGSTYRKGFTLAIYWLVQHEGWRACTFEKLPPFFETYPALRSGEEQ</sequence>
<protein>
    <submittedName>
        <fullName evidence="1">Uncharacterized protein</fullName>
    </submittedName>
</protein>
<evidence type="ECO:0000313" key="1">
    <source>
        <dbReference type="EMBL" id="RBP48014.1"/>
    </source>
</evidence>
<gene>
    <name evidence="1" type="ORF">DES53_101814</name>
</gene>
<dbReference type="EMBL" id="QNRR01000001">
    <property type="protein sequence ID" value="RBP48014.1"/>
    <property type="molecule type" value="Genomic_DNA"/>
</dbReference>
<dbReference type="Proteomes" id="UP000253426">
    <property type="component" value="Unassembled WGS sequence"/>
</dbReference>
<proteinExistence type="predicted"/>
<organism evidence="1 2">
    <name type="scientific">Roseimicrobium gellanilyticum</name>
    <dbReference type="NCBI Taxonomy" id="748857"/>
    <lineage>
        <taxon>Bacteria</taxon>
        <taxon>Pseudomonadati</taxon>
        <taxon>Verrucomicrobiota</taxon>
        <taxon>Verrucomicrobiia</taxon>
        <taxon>Verrucomicrobiales</taxon>
        <taxon>Verrucomicrobiaceae</taxon>
        <taxon>Roseimicrobium</taxon>
    </lineage>
</organism>
<name>A0A366HWR3_9BACT</name>
<reference evidence="1 2" key="1">
    <citation type="submission" date="2018-06" db="EMBL/GenBank/DDBJ databases">
        <title>Genomic Encyclopedia of Type Strains, Phase IV (KMG-IV): sequencing the most valuable type-strain genomes for metagenomic binning, comparative biology and taxonomic classification.</title>
        <authorList>
            <person name="Goeker M."/>
        </authorList>
    </citation>
    <scope>NUCLEOTIDE SEQUENCE [LARGE SCALE GENOMIC DNA]</scope>
    <source>
        <strain evidence="1 2">DSM 25532</strain>
    </source>
</reference>
<evidence type="ECO:0000313" key="2">
    <source>
        <dbReference type="Proteomes" id="UP000253426"/>
    </source>
</evidence>